<feature type="region of interest" description="Disordered" evidence="1">
    <location>
        <begin position="29"/>
        <end position="57"/>
    </location>
</feature>
<evidence type="ECO:0000313" key="4">
    <source>
        <dbReference type="EMBL" id="RBP99580.1"/>
    </source>
</evidence>
<dbReference type="Gene3D" id="3.40.190.10">
    <property type="entry name" value="Periplasmic binding protein-like II"/>
    <property type="match status" value="1"/>
</dbReference>
<evidence type="ECO:0000259" key="3">
    <source>
        <dbReference type="Pfam" id="PF00496"/>
    </source>
</evidence>
<dbReference type="AlphaFoldDB" id="A0A366KCY1"/>
<keyword evidence="5" id="KW-1185">Reference proteome</keyword>
<dbReference type="PANTHER" id="PTHR30290">
    <property type="entry name" value="PERIPLASMIC BINDING COMPONENT OF ABC TRANSPORTER"/>
    <property type="match status" value="1"/>
</dbReference>
<evidence type="ECO:0000256" key="2">
    <source>
        <dbReference type="SAM" id="SignalP"/>
    </source>
</evidence>
<dbReference type="GO" id="GO:1904680">
    <property type="term" value="F:peptide transmembrane transporter activity"/>
    <property type="evidence" value="ECO:0007669"/>
    <property type="project" value="TreeGrafter"/>
</dbReference>
<dbReference type="RefSeq" id="WP_113853193.1">
    <property type="nucleotide sequence ID" value="NZ_PDCH01000004.1"/>
</dbReference>
<dbReference type="GO" id="GO:0043190">
    <property type="term" value="C:ATP-binding cassette (ABC) transporter complex"/>
    <property type="evidence" value="ECO:0007669"/>
    <property type="project" value="InterPro"/>
</dbReference>
<dbReference type="InterPro" id="IPR030678">
    <property type="entry name" value="Peptide/Ni-bd"/>
</dbReference>
<feature type="chain" id="PRO_5039356335" evidence="2">
    <location>
        <begin position="26"/>
        <end position="550"/>
    </location>
</feature>
<accession>A0A366KCY1</accession>
<dbReference type="SUPFAM" id="SSF53850">
    <property type="entry name" value="Periplasmic binding protein-like II"/>
    <property type="match status" value="1"/>
</dbReference>
<dbReference type="EMBL" id="PDCH01000004">
    <property type="protein sequence ID" value="RBP99580.1"/>
    <property type="molecule type" value="Genomic_DNA"/>
</dbReference>
<dbReference type="PANTHER" id="PTHR30290:SF83">
    <property type="entry name" value="ABC TRANSPORTER SUBSTRATE-BINDING PROTEIN"/>
    <property type="match status" value="1"/>
</dbReference>
<dbReference type="Gene3D" id="3.90.76.10">
    <property type="entry name" value="Dipeptide-binding Protein, Domain 1"/>
    <property type="match status" value="1"/>
</dbReference>
<dbReference type="InterPro" id="IPR039424">
    <property type="entry name" value="SBP_5"/>
</dbReference>
<protein>
    <submittedName>
        <fullName evidence="4">ABC transporter substrate-binding protein</fullName>
    </submittedName>
</protein>
<dbReference type="GO" id="GO:0015833">
    <property type="term" value="P:peptide transport"/>
    <property type="evidence" value="ECO:0007669"/>
    <property type="project" value="TreeGrafter"/>
</dbReference>
<dbReference type="Pfam" id="PF00496">
    <property type="entry name" value="SBP_bac_5"/>
    <property type="match status" value="1"/>
</dbReference>
<dbReference type="GO" id="GO:0042597">
    <property type="term" value="C:periplasmic space"/>
    <property type="evidence" value="ECO:0007669"/>
    <property type="project" value="UniProtKB-ARBA"/>
</dbReference>
<dbReference type="InterPro" id="IPR000914">
    <property type="entry name" value="SBP_5_dom"/>
</dbReference>
<dbReference type="PROSITE" id="PS51257">
    <property type="entry name" value="PROKAR_LIPOPROTEIN"/>
    <property type="match status" value="1"/>
</dbReference>
<dbReference type="Proteomes" id="UP000252345">
    <property type="component" value="Unassembled WGS sequence"/>
</dbReference>
<feature type="domain" description="Solute-binding protein family 5" evidence="3">
    <location>
        <begin position="84"/>
        <end position="468"/>
    </location>
</feature>
<gene>
    <name evidence="4" type="ORF">CRD59_03395</name>
</gene>
<organism evidence="4 5">
    <name type="scientific">Bifidobacterium xylocopae</name>
    <dbReference type="NCBI Taxonomy" id="2493119"/>
    <lineage>
        <taxon>Bacteria</taxon>
        <taxon>Bacillati</taxon>
        <taxon>Actinomycetota</taxon>
        <taxon>Actinomycetes</taxon>
        <taxon>Bifidobacteriales</taxon>
        <taxon>Bifidobacteriaceae</taxon>
        <taxon>Bifidobacterium</taxon>
    </lineage>
</organism>
<name>A0A366KCY1_9BIFI</name>
<dbReference type="CDD" id="cd00995">
    <property type="entry name" value="PBP2_NikA_DppA_OppA_like"/>
    <property type="match status" value="1"/>
</dbReference>
<evidence type="ECO:0000313" key="5">
    <source>
        <dbReference type="Proteomes" id="UP000252345"/>
    </source>
</evidence>
<proteinExistence type="predicted"/>
<sequence length="550" mass="59561">MHRNSRFAVSAAAICSLALALSACGGGGDSRSTKAPATSDTTISVSGTEPAKPLIPSNTMEVGGGHPLDLMYSKLVRFDAKGHVHNEVAKEIKPNADMTEYRVTLQPGWKFSDGSPVTASSFTKAWSYGANAANGQLASSFYSIIKGFDELQAKGVDPKAQMSGLKVIDDLTFSVELSSPSSTFPIQVGESAFAPMPEERFSDPTGFGEHPITNGPYRFKSWEHNKSVKLVRNPDYKGGVKVRNGGIEFRVYTDPTAAYADVQSGNLDVLSTLPASALKTFRTDDQVQAVSTPGAGISDFTIPSYMKRFGQDQEGKLRRRAISMAIDRKQILRKVLNNAGAVPTDFAAPTIPGHPTSLKGSDVLNYNPKKAKELWAQANRISPWAADDTFKIAYNSDSGQKETYDAVANSIKNTLGIKAEGNPQPTFNEFRNNISARKFTDSAFRSGWQPDYPSLENYLQPNFSSTAADGNGSNDGDYKNPAFDDALKRAAAATSTDQADRLFRQAEEILLEDMPAVPLFNENAKGVAVKDIHGFAFNWQDVPDYASLTK</sequence>
<dbReference type="Gene3D" id="3.10.105.10">
    <property type="entry name" value="Dipeptide-binding Protein, Domain 3"/>
    <property type="match status" value="1"/>
</dbReference>
<reference evidence="4 5" key="1">
    <citation type="submission" date="2017-10" db="EMBL/GenBank/DDBJ databases">
        <title>Bifidobacterium xylocopum sp. nov. and Bifidobacterium aemilianum sp. nov., from the carpenter bee (Xylocopa violacea) digestive tract.</title>
        <authorList>
            <person name="Alberoni D."/>
            <person name="Baffoni L."/>
            <person name="Di Gioia D."/>
            <person name="Gaggia F."/>
            <person name="Biavati B."/>
        </authorList>
    </citation>
    <scope>NUCLEOTIDE SEQUENCE [LARGE SCALE GENOMIC DNA]</scope>
    <source>
        <strain evidence="4 5">XV2</strain>
    </source>
</reference>
<dbReference type="OrthoDB" id="9046151at2"/>
<evidence type="ECO:0000256" key="1">
    <source>
        <dbReference type="SAM" id="MobiDB-lite"/>
    </source>
</evidence>
<feature type="signal peptide" evidence="2">
    <location>
        <begin position="1"/>
        <end position="25"/>
    </location>
</feature>
<feature type="compositionally biased region" description="Polar residues" evidence="1">
    <location>
        <begin position="33"/>
        <end position="47"/>
    </location>
</feature>
<comment type="caution">
    <text evidence="4">The sequence shown here is derived from an EMBL/GenBank/DDBJ whole genome shotgun (WGS) entry which is preliminary data.</text>
</comment>
<dbReference type="PIRSF" id="PIRSF002741">
    <property type="entry name" value="MppA"/>
    <property type="match status" value="1"/>
</dbReference>
<keyword evidence="2" id="KW-0732">Signal</keyword>